<dbReference type="InParanoid" id="B8LD86"/>
<accession>B8LD86</accession>
<dbReference type="RefSeq" id="XP_002297034.1">
    <property type="nucleotide sequence ID" value="XM_002296998.1"/>
</dbReference>
<reference evidence="3 4" key="2">
    <citation type="journal article" date="2008" name="Nature">
        <title>The Phaeodactylum genome reveals the evolutionary history of diatom genomes.</title>
        <authorList>
            <person name="Bowler C."/>
            <person name="Allen A.E."/>
            <person name="Badger J.H."/>
            <person name="Grimwood J."/>
            <person name="Jabbari K."/>
            <person name="Kuo A."/>
            <person name="Maheswari U."/>
            <person name="Martens C."/>
            <person name="Maumus F."/>
            <person name="Otillar R.P."/>
            <person name="Rayko E."/>
            <person name="Salamov A."/>
            <person name="Vandepoele K."/>
            <person name="Beszteri B."/>
            <person name="Gruber A."/>
            <person name="Heijde M."/>
            <person name="Katinka M."/>
            <person name="Mock T."/>
            <person name="Valentin K."/>
            <person name="Verret F."/>
            <person name="Berges J.A."/>
            <person name="Brownlee C."/>
            <person name="Cadoret J.P."/>
            <person name="Chiovitti A."/>
            <person name="Choi C.J."/>
            <person name="Coesel S."/>
            <person name="De Martino A."/>
            <person name="Detter J.C."/>
            <person name="Durkin C."/>
            <person name="Falciatore A."/>
            <person name="Fournet J."/>
            <person name="Haruta M."/>
            <person name="Huysman M.J."/>
            <person name="Jenkins B.D."/>
            <person name="Jiroutova K."/>
            <person name="Jorgensen R.E."/>
            <person name="Joubert Y."/>
            <person name="Kaplan A."/>
            <person name="Kroger N."/>
            <person name="Kroth P.G."/>
            <person name="La Roche J."/>
            <person name="Lindquist E."/>
            <person name="Lommer M."/>
            <person name="Martin-Jezequel V."/>
            <person name="Lopez P.J."/>
            <person name="Lucas S."/>
            <person name="Mangogna M."/>
            <person name="McGinnis K."/>
            <person name="Medlin L.K."/>
            <person name="Montsant A."/>
            <person name="Oudot-Le Secq M.P."/>
            <person name="Napoli C."/>
            <person name="Obornik M."/>
            <person name="Parker M.S."/>
            <person name="Petit J.L."/>
            <person name="Porcel B.M."/>
            <person name="Poulsen N."/>
            <person name="Robison M."/>
            <person name="Rychlewski L."/>
            <person name="Rynearson T.A."/>
            <person name="Schmutz J."/>
            <person name="Shapiro H."/>
            <person name="Siaut M."/>
            <person name="Stanley M."/>
            <person name="Sussman M.R."/>
            <person name="Taylor A.R."/>
            <person name="Vardi A."/>
            <person name="von Dassow P."/>
            <person name="Vyverman W."/>
            <person name="Willis A."/>
            <person name="Wyrwicz L.S."/>
            <person name="Rokhsar D.S."/>
            <person name="Weissenbach J."/>
            <person name="Armbrust E.V."/>
            <person name="Green B.R."/>
            <person name="Van de Peer Y."/>
            <person name="Grigoriev I.V."/>
        </authorList>
    </citation>
    <scope>NUCLEOTIDE SEQUENCE [LARGE SCALE GENOMIC DNA]</scope>
    <source>
        <strain evidence="3 4">CCMP1335</strain>
    </source>
</reference>
<feature type="domain" description="Methyltransferase FkbM" evidence="2">
    <location>
        <begin position="123"/>
        <end position="262"/>
    </location>
</feature>
<dbReference type="OMA" id="YRLSDWI"/>
<evidence type="ECO:0000259" key="2">
    <source>
        <dbReference type="Pfam" id="PF05050"/>
    </source>
</evidence>
<keyword evidence="1" id="KW-0732">Signal</keyword>
<dbReference type="InterPro" id="IPR006342">
    <property type="entry name" value="FkbM_mtfrase"/>
</dbReference>
<dbReference type="PaxDb" id="35128-Thaps11162"/>
<name>B8LD86_THAPS</name>
<evidence type="ECO:0000313" key="3">
    <source>
        <dbReference type="EMBL" id="EED86762.1"/>
    </source>
</evidence>
<reference evidence="3 4" key="1">
    <citation type="journal article" date="2004" name="Science">
        <title>The genome of the diatom Thalassiosira pseudonana: ecology, evolution, and metabolism.</title>
        <authorList>
            <person name="Armbrust E.V."/>
            <person name="Berges J.A."/>
            <person name="Bowler C."/>
            <person name="Green B.R."/>
            <person name="Martinez D."/>
            <person name="Putnam N.H."/>
            <person name="Zhou S."/>
            <person name="Allen A.E."/>
            <person name="Apt K.E."/>
            <person name="Bechner M."/>
            <person name="Brzezinski M.A."/>
            <person name="Chaal B.K."/>
            <person name="Chiovitti A."/>
            <person name="Davis A.K."/>
            <person name="Demarest M.S."/>
            <person name="Detter J.C."/>
            <person name="Glavina T."/>
            <person name="Goodstein D."/>
            <person name="Hadi M.Z."/>
            <person name="Hellsten U."/>
            <person name="Hildebrand M."/>
            <person name="Jenkins B.D."/>
            <person name="Jurka J."/>
            <person name="Kapitonov V.V."/>
            <person name="Kroger N."/>
            <person name="Lau W.W."/>
            <person name="Lane T.W."/>
            <person name="Larimer F.W."/>
            <person name="Lippmeier J.C."/>
            <person name="Lucas S."/>
            <person name="Medina M."/>
            <person name="Montsant A."/>
            <person name="Obornik M."/>
            <person name="Parker M.S."/>
            <person name="Palenik B."/>
            <person name="Pazour G.J."/>
            <person name="Richardson P.M."/>
            <person name="Rynearson T.A."/>
            <person name="Saito M.A."/>
            <person name="Schwartz D.C."/>
            <person name="Thamatrakoln K."/>
            <person name="Valentin K."/>
            <person name="Vardi A."/>
            <person name="Wilkerson F.P."/>
            <person name="Rokhsar D.S."/>
        </authorList>
    </citation>
    <scope>NUCLEOTIDE SEQUENCE [LARGE SCALE GENOMIC DNA]</scope>
    <source>
        <strain evidence="3 4">CCMP1335</strain>
    </source>
</reference>
<dbReference type="eggNOG" id="ENOG502SR7U">
    <property type="taxonomic scope" value="Eukaryota"/>
</dbReference>
<dbReference type="AlphaFoldDB" id="B8LD86"/>
<feature type="chain" id="PRO_5002874006" description="Methyltransferase FkbM domain-containing protein" evidence="1">
    <location>
        <begin position="34"/>
        <end position="334"/>
    </location>
</feature>
<proteinExistence type="predicted"/>
<sequence length="334" mass="37941">MRGIAVALLITLSIFSLLSLLLQHRFHLSLSSADDVHVNVDQSMEVKGLIHHSSPTTNITAVVTVGSKSDERTSKLADGCYHVFLDVGSNIGMHARFLYETTSFPRALIARTVFMNQFGPEQLRDNRDICIFSFEPNPSHNERHAEMRKVYAAMGWRYYPINAGVGDADGSLTFYHVGDDLGFTTLKSSCRKECISEQVHVYRLSDWIDREVHGREVPATKFSNDLFQKGPRVVMKMDIEMMEWLVLPDIVRSGVLCRDIDALMGEFHLEIQWFLYPIHFPDRNLTLHNYTEATVLKDELLGKIEQTPNCKTQIAMQDDETHGNDGVPWPKPST</sequence>
<feature type="signal peptide" evidence="1">
    <location>
        <begin position="1"/>
        <end position="33"/>
    </location>
</feature>
<dbReference type="InterPro" id="IPR029063">
    <property type="entry name" value="SAM-dependent_MTases_sf"/>
</dbReference>
<evidence type="ECO:0000256" key="1">
    <source>
        <dbReference type="SAM" id="SignalP"/>
    </source>
</evidence>
<keyword evidence="4" id="KW-1185">Reference proteome</keyword>
<dbReference type="Proteomes" id="UP000001449">
    <property type="component" value="Unassembled WGS sequence"/>
</dbReference>
<evidence type="ECO:0000313" key="4">
    <source>
        <dbReference type="Proteomes" id="UP000001449"/>
    </source>
</evidence>
<dbReference type="GeneID" id="7446297"/>
<dbReference type="InterPro" id="IPR052514">
    <property type="entry name" value="SAM-dependent_MTase"/>
</dbReference>
<dbReference type="SUPFAM" id="SSF53335">
    <property type="entry name" value="S-adenosyl-L-methionine-dependent methyltransferases"/>
    <property type="match status" value="1"/>
</dbReference>
<organism evidence="3 4">
    <name type="scientific">Thalassiosira pseudonana</name>
    <name type="common">Marine diatom</name>
    <name type="synonym">Cyclotella nana</name>
    <dbReference type="NCBI Taxonomy" id="35128"/>
    <lineage>
        <taxon>Eukaryota</taxon>
        <taxon>Sar</taxon>
        <taxon>Stramenopiles</taxon>
        <taxon>Ochrophyta</taxon>
        <taxon>Bacillariophyta</taxon>
        <taxon>Coscinodiscophyceae</taxon>
        <taxon>Thalassiosirophycidae</taxon>
        <taxon>Thalassiosirales</taxon>
        <taxon>Thalassiosiraceae</taxon>
        <taxon>Thalassiosira</taxon>
    </lineage>
</organism>
<gene>
    <name evidence="3" type="ORF">THAPSDRAFT_11162</name>
</gene>
<protein>
    <recommendedName>
        <fullName evidence="2">Methyltransferase FkbM domain-containing protein</fullName>
    </recommendedName>
</protein>
<dbReference type="Gene3D" id="3.40.50.150">
    <property type="entry name" value="Vaccinia Virus protein VP39"/>
    <property type="match status" value="1"/>
</dbReference>
<dbReference type="Pfam" id="PF05050">
    <property type="entry name" value="Methyltransf_21"/>
    <property type="match status" value="1"/>
</dbReference>
<dbReference type="PANTHER" id="PTHR34203:SF13">
    <property type="entry name" value="EXPRESSED PROTEIN"/>
    <property type="match status" value="1"/>
</dbReference>
<dbReference type="HOGENOM" id="CLU_832834_0_0_1"/>
<dbReference type="KEGG" id="tps:THAPSDRAFT_11162"/>
<dbReference type="GO" id="GO:0008171">
    <property type="term" value="F:O-methyltransferase activity"/>
    <property type="evidence" value="ECO:0000318"/>
    <property type="project" value="GO_Central"/>
</dbReference>
<dbReference type="PANTHER" id="PTHR34203">
    <property type="entry name" value="METHYLTRANSFERASE, FKBM FAMILY PROTEIN"/>
    <property type="match status" value="1"/>
</dbReference>
<dbReference type="EMBL" id="DS999419">
    <property type="protein sequence ID" value="EED86762.1"/>
    <property type="molecule type" value="Genomic_DNA"/>
</dbReference>